<dbReference type="Pfam" id="PF14309">
    <property type="entry name" value="DUF4378"/>
    <property type="match status" value="1"/>
</dbReference>
<feature type="domain" description="DUF3741" evidence="2">
    <location>
        <begin position="223"/>
        <end position="266"/>
    </location>
</feature>
<accession>A0ABQ9LWZ6</accession>
<evidence type="ECO:0000259" key="2">
    <source>
        <dbReference type="Pfam" id="PF12552"/>
    </source>
</evidence>
<feature type="compositionally biased region" description="Basic and acidic residues" evidence="1">
    <location>
        <begin position="418"/>
        <end position="428"/>
    </location>
</feature>
<feature type="domain" description="DUF4378" evidence="3">
    <location>
        <begin position="770"/>
        <end position="918"/>
    </location>
</feature>
<gene>
    <name evidence="4" type="ORF">P3X46_014764</name>
</gene>
<reference evidence="4" key="1">
    <citation type="journal article" date="2023" name="Plant Biotechnol. J.">
        <title>Chromosome-level wild Hevea brasiliensis genome provides new tools for genomic-assisted breeding and valuable loci to elevate rubber yield.</title>
        <authorList>
            <person name="Cheng H."/>
            <person name="Song X."/>
            <person name="Hu Y."/>
            <person name="Wu T."/>
            <person name="Yang Q."/>
            <person name="An Z."/>
            <person name="Feng S."/>
            <person name="Deng Z."/>
            <person name="Wu W."/>
            <person name="Zeng X."/>
            <person name="Tu M."/>
            <person name="Wang X."/>
            <person name="Huang H."/>
        </authorList>
    </citation>
    <scope>NUCLEOTIDE SEQUENCE</scope>
    <source>
        <strain evidence="4">MT/VB/25A 57/8</strain>
    </source>
</reference>
<protein>
    <recommendedName>
        <fullName evidence="6">DUF4378 domain-containing protein</fullName>
    </recommendedName>
</protein>
<dbReference type="PANTHER" id="PTHR47212:SF4">
    <property type="entry name" value="ADHESIN-LIKE PROTEIN, PUTATIVE (DUF3741)-RELATED"/>
    <property type="match status" value="1"/>
</dbReference>
<evidence type="ECO:0008006" key="6">
    <source>
        <dbReference type="Google" id="ProtNLM"/>
    </source>
</evidence>
<dbReference type="Proteomes" id="UP001174677">
    <property type="component" value="Chromosome 9"/>
</dbReference>
<dbReference type="InterPro" id="IPR025486">
    <property type="entry name" value="DUF4378"/>
</dbReference>
<evidence type="ECO:0000313" key="4">
    <source>
        <dbReference type="EMBL" id="KAJ9171385.1"/>
    </source>
</evidence>
<feature type="region of interest" description="Disordered" evidence="1">
    <location>
        <begin position="577"/>
        <end position="597"/>
    </location>
</feature>
<feature type="compositionally biased region" description="Polar residues" evidence="1">
    <location>
        <begin position="583"/>
        <end position="597"/>
    </location>
</feature>
<dbReference type="InterPro" id="IPR022212">
    <property type="entry name" value="DUF3741"/>
</dbReference>
<name>A0ABQ9LWZ6_HEVBR</name>
<evidence type="ECO:0000313" key="5">
    <source>
        <dbReference type="Proteomes" id="UP001174677"/>
    </source>
</evidence>
<evidence type="ECO:0000259" key="3">
    <source>
        <dbReference type="Pfam" id="PF14309"/>
    </source>
</evidence>
<feature type="region of interest" description="Disordered" evidence="1">
    <location>
        <begin position="348"/>
        <end position="373"/>
    </location>
</feature>
<dbReference type="Pfam" id="PF12552">
    <property type="entry name" value="DUF3741"/>
    <property type="match status" value="1"/>
</dbReference>
<proteinExistence type="predicted"/>
<dbReference type="EMBL" id="JARPOI010000009">
    <property type="protein sequence ID" value="KAJ9171385.1"/>
    <property type="molecule type" value="Genomic_DNA"/>
</dbReference>
<feature type="region of interest" description="Disordered" evidence="1">
    <location>
        <begin position="635"/>
        <end position="659"/>
    </location>
</feature>
<feature type="compositionally biased region" description="Basic residues" evidence="1">
    <location>
        <begin position="124"/>
        <end position="135"/>
    </location>
</feature>
<keyword evidence="5" id="KW-1185">Reference proteome</keyword>
<organism evidence="4 5">
    <name type="scientific">Hevea brasiliensis</name>
    <name type="common">Para rubber tree</name>
    <name type="synonym">Siphonia brasiliensis</name>
    <dbReference type="NCBI Taxonomy" id="3981"/>
    <lineage>
        <taxon>Eukaryota</taxon>
        <taxon>Viridiplantae</taxon>
        <taxon>Streptophyta</taxon>
        <taxon>Embryophyta</taxon>
        <taxon>Tracheophyta</taxon>
        <taxon>Spermatophyta</taxon>
        <taxon>Magnoliopsida</taxon>
        <taxon>eudicotyledons</taxon>
        <taxon>Gunneridae</taxon>
        <taxon>Pentapetalae</taxon>
        <taxon>rosids</taxon>
        <taxon>fabids</taxon>
        <taxon>Malpighiales</taxon>
        <taxon>Euphorbiaceae</taxon>
        <taxon>Crotonoideae</taxon>
        <taxon>Micrandreae</taxon>
        <taxon>Hevea</taxon>
    </lineage>
</organism>
<evidence type="ECO:0000256" key="1">
    <source>
        <dbReference type="SAM" id="MobiDB-lite"/>
    </source>
</evidence>
<feature type="region of interest" description="Disordered" evidence="1">
    <location>
        <begin position="109"/>
        <end position="135"/>
    </location>
</feature>
<sequence length="947" mass="106977">MAKKSQRRPIRHERDQSGCMWGLISMFDFRHGRSTKRLLSDRKRGPRHIVAAGNAKNKPFLLTNLDQNSQRIIGGEESVAAVAASKPSVKKLMEEEMFCEKDLKKEINSVEMETKQSTSESGGNKRKNRKRTSRSRSRSCEIYIEDLDAAENLEPEKPCLQNSEKQSNNILDMDDLMEEFCRQIHHTSCLTHDQHDEVHSQPNWKNSDFEEKLSEAIKIFISQRLINGKHVTGDEEIFPSKELKDALRILSSDEELSLKLLQGPKSVMVKYVENLWNAHIGKDNVSKPLSGSNLSGQEIHGLKQSDEVIHGKQRKFFRRKAKSLEKNQSKEIKPSQASNRIVILKPGPIGVQKPETEGRVGSSPESQITIRNKGPNERVGSYFFFTEIKRRLKQAMGKEQQEIAPDGISKRLPNKLQARGDSDKRYKENVGSSPSKDHFFIEKIARPPTGVKKEEKNDKLKECETGLKHEAATYPKERLSNIYVQAKKHLSEMLPTGTGDVDFSSRQVPRTLGRILSLPEYNFSPIGSPGRDWGQSLVTAQMRFSANENFQKQENNVDHLGRMTLNSETELCISYDSTDNKSRASPNRNSSTANELAQDNEVEKILCSVGEGMTSEGDVDIVKVAEIVVQEDGNILDTLSEPSDSSRTRDDQNGDMSEVCDEKRHSVCLEHDLLEQNQASSSAITSPSTSTITKKDDNLEGIVEALERPSPVSVLEPLFIEEEISPARTRFQPAELRIQPQRIQFEEHVPSAADIGTHLKAYIADKESIFEYVKAVLQASGENWDEFYIMSNSSDPLLDPSIFDEVWSFPNQLSYDRKLIFDCINEVLMEVYGRYFGCPLGLSFAKPTIRPAPDMENAIREVWEGVYWYLLPLPLPRTLEQIVKKDMAKTGTWMDLRYDSETIIIEIGEAIFKDLVEETTLSCVNECSESGNPSIAAESKDQGSIDL</sequence>
<feature type="region of interest" description="Disordered" evidence="1">
    <location>
        <begin position="399"/>
        <end position="435"/>
    </location>
</feature>
<dbReference type="PANTHER" id="PTHR47212">
    <property type="entry name" value="ADHESIN-LIKE PROTEIN, PUTATIVE (DUF3741)-RELATED"/>
    <property type="match status" value="1"/>
</dbReference>
<comment type="caution">
    <text evidence="4">The sequence shown here is derived from an EMBL/GenBank/DDBJ whole genome shotgun (WGS) entry which is preliminary data.</text>
</comment>